<dbReference type="Proteomes" id="UP000177905">
    <property type="component" value="Unassembled WGS sequence"/>
</dbReference>
<dbReference type="InterPro" id="IPR028909">
    <property type="entry name" value="bL21-like"/>
</dbReference>
<comment type="function">
    <text evidence="4 5">This protein binds to 23S rRNA in the presence of protein L20.</text>
</comment>
<evidence type="ECO:0000256" key="4">
    <source>
        <dbReference type="HAMAP-Rule" id="MF_01363"/>
    </source>
</evidence>
<dbReference type="EMBL" id="MEUA01000017">
    <property type="protein sequence ID" value="OGC15716.1"/>
    <property type="molecule type" value="Genomic_DNA"/>
</dbReference>
<comment type="similarity">
    <text evidence="1 4 5">Belongs to the bacterial ribosomal protein bL21 family.</text>
</comment>
<comment type="caution">
    <text evidence="6">The sequence shown here is derived from an EMBL/GenBank/DDBJ whole genome shotgun (WGS) entry which is preliminary data.</text>
</comment>
<dbReference type="PANTHER" id="PTHR21349">
    <property type="entry name" value="50S RIBOSOMAL PROTEIN L21"/>
    <property type="match status" value="1"/>
</dbReference>
<comment type="subunit">
    <text evidence="4">Part of the 50S ribosomal subunit. Contacts protein L20.</text>
</comment>
<dbReference type="AlphaFoldDB" id="A0A1F4S5K0"/>
<proteinExistence type="inferred from homology"/>
<dbReference type="GO" id="GO:0006412">
    <property type="term" value="P:translation"/>
    <property type="evidence" value="ECO:0007669"/>
    <property type="project" value="UniProtKB-UniRule"/>
</dbReference>
<dbReference type="GO" id="GO:0003735">
    <property type="term" value="F:structural constituent of ribosome"/>
    <property type="evidence" value="ECO:0007669"/>
    <property type="project" value="InterPro"/>
</dbReference>
<keyword evidence="2 4" id="KW-0689">Ribosomal protein</keyword>
<evidence type="ECO:0000256" key="3">
    <source>
        <dbReference type="ARBA" id="ARBA00023274"/>
    </source>
</evidence>
<dbReference type="SUPFAM" id="SSF141091">
    <property type="entry name" value="L21p-like"/>
    <property type="match status" value="1"/>
</dbReference>
<protein>
    <recommendedName>
        <fullName evidence="4">Large ribosomal subunit protein bL21</fullName>
    </recommendedName>
</protein>
<evidence type="ECO:0000313" key="7">
    <source>
        <dbReference type="Proteomes" id="UP000177905"/>
    </source>
</evidence>
<gene>
    <name evidence="4" type="primary">rplU</name>
    <name evidence="6" type="ORF">A2290_05185</name>
</gene>
<accession>A0A1F4S5K0</accession>
<dbReference type="GO" id="GO:1990904">
    <property type="term" value="C:ribonucleoprotein complex"/>
    <property type="evidence" value="ECO:0007669"/>
    <property type="project" value="UniProtKB-KW"/>
</dbReference>
<dbReference type="Pfam" id="PF00829">
    <property type="entry name" value="Ribosomal_L21p"/>
    <property type="match status" value="1"/>
</dbReference>
<dbReference type="GO" id="GO:0019843">
    <property type="term" value="F:rRNA binding"/>
    <property type="evidence" value="ECO:0007669"/>
    <property type="project" value="UniProtKB-UniRule"/>
</dbReference>
<evidence type="ECO:0000256" key="1">
    <source>
        <dbReference type="ARBA" id="ARBA00008563"/>
    </source>
</evidence>
<dbReference type="PANTHER" id="PTHR21349:SF0">
    <property type="entry name" value="LARGE RIBOSOMAL SUBUNIT PROTEIN BL21M"/>
    <property type="match status" value="1"/>
</dbReference>
<evidence type="ECO:0000256" key="2">
    <source>
        <dbReference type="ARBA" id="ARBA00022980"/>
    </source>
</evidence>
<dbReference type="GO" id="GO:0005737">
    <property type="term" value="C:cytoplasm"/>
    <property type="evidence" value="ECO:0007669"/>
    <property type="project" value="UniProtKB-ARBA"/>
</dbReference>
<organism evidence="6 7">
    <name type="scientific">candidate division WOR-1 bacterium RIFOXYB2_FULL_36_35</name>
    <dbReference type="NCBI Taxonomy" id="1802578"/>
    <lineage>
        <taxon>Bacteria</taxon>
        <taxon>Bacillati</taxon>
        <taxon>Saganbacteria</taxon>
    </lineage>
</organism>
<keyword evidence="4 5" id="KW-0694">RNA-binding</keyword>
<evidence type="ECO:0000256" key="5">
    <source>
        <dbReference type="RuleBase" id="RU000562"/>
    </source>
</evidence>
<dbReference type="HAMAP" id="MF_01363">
    <property type="entry name" value="Ribosomal_bL21"/>
    <property type="match status" value="1"/>
</dbReference>
<reference evidence="6 7" key="1">
    <citation type="journal article" date="2016" name="Nat. Commun.">
        <title>Thousands of microbial genomes shed light on interconnected biogeochemical processes in an aquifer system.</title>
        <authorList>
            <person name="Anantharaman K."/>
            <person name="Brown C.T."/>
            <person name="Hug L.A."/>
            <person name="Sharon I."/>
            <person name="Castelle C.J."/>
            <person name="Probst A.J."/>
            <person name="Thomas B.C."/>
            <person name="Singh A."/>
            <person name="Wilkins M.J."/>
            <person name="Karaoz U."/>
            <person name="Brodie E.L."/>
            <person name="Williams K.H."/>
            <person name="Hubbard S.S."/>
            <person name="Banfield J.F."/>
        </authorList>
    </citation>
    <scope>NUCLEOTIDE SEQUENCE [LARGE SCALE GENOMIC DNA]</scope>
</reference>
<evidence type="ECO:0000313" key="6">
    <source>
        <dbReference type="EMBL" id="OGC15716.1"/>
    </source>
</evidence>
<dbReference type="GO" id="GO:0005840">
    <property type="term" value="C:ribosome"/>
    <property type="evidence" value="ECO:0007669"/>
    <property type="project" value="UniProtKB-KW"/>
</dbReference>
<keyword evidence="4 5" id="KW-0699">rRNA-binding</keyword>
<dbReference type="NCBIfam" id="TIGR00061">
    <property type="entry name" value="L21"/>
    <property type="match status" value="1"/>
</dbReference>
<sequence length="102" mass="11503">MYAIIETGNKQYKVQTGDIINIELLGQNEGEVKFDKVLLVSNETKIEVGTPYVSSAKVLGKVLGSFQGDKVINYKYKSKSNYHRKKGHRQNLLKVEITEVSL</sequence>
<dbReference type="InterPro" id="IPR036164">
    <property type="entry name" value="bL21-like_sf"/>
</dbReference>
<dbReference type="InterPro" id="IPR001787">
    <property type="entry name" value="Ribosomal_bL21"/>
</dbReference>
<keyword evidence="3 4" id="KW-0687">Ribonucleoprotein</keyword>
<name>A0A1F4S5K0_UNCSA</name>